<dbReference type="GO" id="GO:0016757">
    <property type="term" value="F:glycosyltransferase activity"/>
    <property type="evidence" value="ECO:0007669"/>
    <property type="project" value="UniProtKB-KW"/>
</dbReference>
<evidence type="ECO:0000256" key="6">
    <source>
        <dbReference type="ARBA" id="ARBA00022989"/>
    </source>
</evidence>
<keyword evidence="5 8" id="KW-0812">Transmembrane</keyword>
<comment type="subcellular location">
    <subcellularLocation>
        <location evidence="1">Membrane</location>
        <topology evidence="1">Multi-pass membrane protein</topology>
    </subcellularLocation>
</comment>
<evidence type="ECO:0000313" key="9">
    <source>
        <dbReference type="EMBL" id="KAG7454116.1"/>
    </source>
</evidence>
<feature type="non-terminal residue" evidence="9">
    <location>
        <position position="59"/>
    </location>
</feature>
<dbReference type="Pfam" id="PF10034">
    <property type="entry name" value="Dpy19"/>
    <property type="match status" value="1"/>
</dbReference>
<keyword evidence="10" id="KW-1185">Reference proteome</keyword>
<dbReference type="Proteomes" id="UP000693946">
    <property type="component" value="Unassembled WGS sequence"/>
</dbReference>
<evidence type="ECO:0000256" key="4">
    <source>
        <dbReference type="ARBA" id="ARBA00022679"/>
    </source>
</evidence>
<dbReference type="AlphaFoldDB" id="A0AAV6PAK2"/>
<comment type="similarity">
    <text evidence="2">Belongs to the dpy-19 family.</text>
</comment>
<accession>A0AAV6PAK2</accession>
<evidence type="ECO:0000256" key="5">
    <source>
        <dbReference type="ARBA" id="ARBA00022692"/>
    </source>
</evidence>
<dbReference type="GO" id="GO:0016020">
    <property type="term" value="C:membrane"/>
    <property type="evidence" value="ECO:0007669"/>
    <property type="project" value="UniProtKB-SubCell"/>
</dbReference>
<feature type="transmembrane region" description="Helical" evidence="8">
    <location>
        <begin position="40"/>
        <end position="58"/>
    </location>
</feature>
<keyword evidence="3" id="KW-0328">Glycosyltransferase</keyword>
<proteinExistence type="inferred from homology"/>
<evidence type="ECO:0000256" key="2">
    <source>
        <dbReference type="ARBA" id="ARBA00008744"/>
    </source>
</evidence>
<evidence type="ECO:0000313" key="10">
    <source>
        <dbReference type="Proteomes" id="UP000693946"/>
    </source>
</evidence>
<evidence type="ECO:0000256" key="3">
    <source>
        <dbReference type="ARBA" id="ARBA00022676"/>
    </source>
</evidence>
<feature type="non-terminal residue" evidence="9">
    <location>
        <position position="1"/>
    </location>
</feature>
<dbReference type="EMBL" id="JAGKHQ010001655">
    <property type="protein sequence ID" value="KAG7454116.1"/>
    <property type="molecule type" value="Genomic_DNA"/>
</dbReference>
<protein>
    <submittedName>
        <fullName evidence="9">C-mannosyltransferase DPY19L3 isoform X1</fullName>
    </submittedName>
</protein>
<keyword evidence="7 8" id="KW-0472">Membrane</keyword>
<sequence length="59" mass="6421">FCNSMILGSLVVSFIVAALFIRHCQSALKTGSLLTRVGKLLLHSTMVLLLTVTINYLAK</sequence>
<dbReference type="InterPro" id="IPR018732">
    <property type="entry name" value="Dpy-19/Dpy-19-like"/>
</dbReference>
<evidence type="ECO:0000256" key="8">
    <source>
        <dbReference type="SAM" id="Phobius"/>
    </source>
</evidence>
<keyword evidence="6 8" id="KW-1133">Transmembrane helix</keyword>
<reference evidence="9 10" key="1">
    <citation type="journal article" date="2021" name="Sci. Rep.">
        <title>Chromosome anchoring in Senegalese sole (Solea senegalensis) reveals sex-associated markers and genome rearrangements in flatfish.</title>
        <authorList>
            <person name="Guerrero-Cozar I."/>
            <person name="Gomez-Garrido J."/>
            <person name="Berbel C."/>
            <person name="Martinez-Blanch J.F."/>
            <person name="Alioto T."/>
            <person name="Claros M.G."/>
            <person name="Gagnaire P.A."/>
            <person name="Manchado M."/>
        </authorList>
    </citation>
    <scope>NUCLEOTIDE SEQUENCE [LARGE SCALE GENOMIC DNA]</scope>
    <source>
        <strain evidence="9">Sse05_10M</strain>
    </source>
</reference>
<gene>
    <name evidence="9" type="ORF">JOB18_002879</name>
</gene>
<keyword evidence="4" id="KW-0808">Transferase</keyword>
<comment type="caution">
    <text evidence="9">The sequence shown here is derived from an EMBL/GenBank/DDBJ whole genome shotgun (WGS) entry which is preliminary data.</text>
</comment>
<name>A0AAV6PAK2_SOLSE</name>
<evidence type="ECO:0000256" key="7">
    <source>
        <dbReference type="ARBA" id="ARBA00023136"/>
    </source>
</evidence>
<evidence type="ECO:0000256" key="1">
    <source>
        <dbReference type="ARBA" id="ARBA00004141"/>
    </source>
</evidence>
<organism evidence="9 10">
    <name type="scientific">Solea senegalensis</name>
    <name type="common">Senegalese sole</name>
    <dbReference type="NCBI Taxonomy" id="28829"/>
    <lineage>
        <taxon>Eukaryota</taxon>
        <taxon>Metazoa</taxon>
        <taxon>Chordata</taxon>
        <taxon>Craniata</taxon>
        <taxon>Vertebrata</taxon>
        <taxon>Euteleostomi</taxon>
        <taxon>Actinopterygii</taxon>
        <taxon>Neopterygii</taxon>
        <taxon>Teleostei</taxon>
        <taxon>Neoteleostei</taxon>
        <taxon>Acanthomorphata</taxon>
        <taxon>Carangaria</taxon>
        <taxon>Pleuronectiformes</taxon>
        <taxon>Pleuronectoidei</taxon>
        <taxon>Soleidae</taxon>
        <taxon>Solea</taxon>
    </lineage>
</organism>